<proteinExistence type="predicted"/>
<organism evidence="2 3">
    <name type="scientific">Rhizoctonia solani</name>
    <dbReference type="NCBI Taxonomy" id="456999"/>
    <lineage>
        <taxon>Eukaryota</taxon>
        <taxon>Fungi</taxon>
        <taxon>Dikarya</taxon>
        <taxon>Basidiomycota</taxon>
        <taxon>Agaricomycotina</taxon>
        <taxon>Agaricomycetes</taxon>
        <taxon>Cantharellales</taxon>
        <taxon>Ceratobasidiaceae</taxon>
        <taxon>Rhizoctonia</taxon>
    </lineage>
</organism>
<sequence length="591" mass="66381">MSLANALLDLLLDAYHQVEIAKNLALVSVTFFVLDLFVTFETEIKHVWSSKWGYGRIAFHFNRIWSILVLGVYVPMIFSHDVSIPRLVIFTLDTNVSQAYPSQVSQDNNFLWLWCYYPDIQHNHPYVCALLLPHTKPDAANLFHPARGDIVKEVLSSINHVILIPGGAKVAVSWVSGLHSTMPPYVARRVCSPPDLPPYLKNIHELKPIDDIPSDEEFMGIHALIRMASRVVDVPDMGDPVLLARLSEHLFNAQMVKYQSKYTVVFPENTTYTPPVLPVHVPVQLEPVIGAPSEEEIIKVQSAIRSYNQFSSIQSMFDPRTDMELSQHLFDIQMGKQNDVPNEASVKKPKQSIVQVEENAHTNNIGSGANVIELNRSTHVVHDSGFRVEDVIERSNQLVEQTNQLVERSNQITQVSNRLLERYSQATEWPDKTPEKHNEVLERLNGHLEKANQVAVESTKPTERLGDILETINKVLVGIQHAIVRNGKGNSRFALDSLINEKGDTLCKNTGGAWSFRNLFRHAGHNEPSIPIFVNGVMEEFSLPERILGSVLCYHGLGGDLCETGSEVKLKPGTADMARARLSRYWSSCLG</sequence>
<dbReference type="GeneID" id="67032664"/>
<dbReference type="InterPro" id="IPR045340">
    <property type="entry name" value="DUF6533"/>
</dbReference>
<dbReference type="EMBL" id="CP059668">
    <property type="protein sequence ID" value="QRW24061.1"/>
    <property type="molecule type" value="Genomic_DNA"/>
</dbReference>
<name>A0A8H8P1L3_9AGAM</name>
<evidence type="ECO:0000313" key="2">
    <source>
        <dbReference type="EMBL" id="QRW24061.1"/>
    </source>
</evidence>
<feature type="domain" description="DUF6533" evidence="1">
    <location>
        <begin position="25"/>
        <end position="68"/>
    </location>
</feature>
<dbReference type="RefSeq" id="XP_043184298.1">
    <property type="nucleotide sequence ID" value="XM_043330201.1"/>
</dbReference>
<evidence type="ECO:0000259" key="1">
    <source>
        <dbReference type="Pfam" id="PF20151"/>
    </source>
</evidence>
<gene>
    <name evidence="2" type="ORF">RhiXN_10385</name>
</gene>
<reference evidence="2" key="1">
    <citation type="submission" date="2020-05" db="EMBL/GenBank/DDBJ databases">
        <title>Evolutionary and genomic comparisons of hybrid uninucleate and nonhybrid Rhizoctonia fungi.</title>
        <authorList>
            <person name="Li C."/>
            <person name="Chen X."/>
        </authorList>
    </citation>
    <scope>NUCLEOTIDE SEQUENCE</scope>
    <source>
        <strain evidence="2">AG-1 IA</strain>
    </source>
</reference>
<accession>A0A8H8P1L3</accession>
<protein>
    <recommendedName>
        <fullName evidence="1">DUF6533 domain-containing protein</fullName>
    </recommendedName>
</protein>
<dbReference type="KEGG" id="rsx:RhiXN_10385"/>
<evidence type="ECO:0000313" key="3">
    <source>
        <dbReference type="Proteomes" id="UP000650533"/>
    </source>
</evidence>
<dbReference type="Proteomes" id="UP000650533">
    <property type="component" value="Chromosome 11"/>
</dbReference>
<dbReference type="AlphaFoldDB" id="A0A8H8P1L3"/>
<dbReference type="Pfam" id="PF20151">
    <property type="entry name" value="DUF6533"/>
    <property type="match status" value="1"/>
</dbReference>